<feature type="region of interest" description="Disordered" evidence="1">
    <location>
        <begin position="474"/>
        <end position="532"/>
    </location>
</feature>
<reference evidence="3 4" key="1">
    <citation type="submission" date="2019-01" db="EMBL/GenBank/DDBJ databases">
        <title>Genome sequences of Streptomyces and Rhizobium isolates collected from root and soil.</title>
        <authorList>
            <person name="Chhettri S."/>
            <person name="Sevigny J.L."/>
            <person name="Sen A."/>
            <person name="Ennis N."/>
            <person name="Tisa L."/>
        </authorList>
    </citation>
    <scope>NUCLEOTIDE SEQUENCE [LARGE SCALE GENOMIC DNA]</scope>
    <source>
        <strain evidence="3 4">San01</strain>
    </source>
</reference>
<feature type="transmembrane region" description="Helical" evidence="2">
    <location>
        <begin position="44"/>
        <end position="65"/>
    </location>
</feature>
<dbReference type="AlphaFoldDB" id="A0A437Q368"/>
<keyword evidence="2" id="KW-0472">Membrane</keyword>
<evidence type="ECO:0000256" key="2">
    <source>
        <dbReference type="SAM" id="Phobius"/>
    </source>
</evidence>
<feature type="compositionally biased region" description="Low complexity" evidence="1">
    <location>
        <begin position="498"/>
        <end position="507"/>
    </location>
</feature>
<dbReference type="OrthoDB" id="3417255at2"/>
<comment type="caution">
    <text evidence="3">The sequence shown here is derived from an EMBL/GenBank/DDBJ whole genome shotgun (WGS) entry which is preliminary data.</text>
</comment>
<feature type="transmembrane region" description="Helical" evidence="2">
    <location>
        <begin position="199"/>
        <end position="222"/>
    </location>
</feature>
<evidence type="ECO:0000256" key="1">
    <source>
        <dbReference type="SAM" id="MobiDB-lite"/>
    </source>
</evidence>
<organism evidence="3 4">
    <name type="scientific">Streptomyces antnestii</name>
    <dbReference type="NCBI Taxonomy" id="2494256"/>
    <lineage>
        <taxon>Bacteria</taxon>
        <taxon>Bacillati</taxon>
        <taxon>Actinomycetota</taxon>
        <taxon>Actinomycetes</taxon>
        <taxon>Kitasatosporales</taxon>
        <taxon>Streptomycetaceae</taxon>
        <taxon>Streptomyces</taxon>
    </lineage>
</organism>
<feature type="region of interest" description="Disordered" evidence="1">
    <location>
        <begin position="305"/>
        <end position="345"/>
    </location>
</feature>
<accession>A0A437Q368</accession>
<protein>
    <recommendedName>
        <fullName evidence="5">Type IV secretion system protein</fullName>
    </recommendedName>
</protein>
<dbReference type="EMBL" id="RZYA01000001">
    <property type="protein sequence ID" value="RVU28998.1"/>
    <property type="molecule type" value="Genomic_DNA"/>
</dbReference>
<sequence length="532" mass="54938">MIVNAVTSFLGKLVEQVMKPVRELLAVTLLATPDVTRQADIKRLWTGSLGIAAGIYVLFVTAGGITVMGYETVQTRYALKQIAPRLLIGMIAAAMSLTVMGKAISLANTLSYVVMGTDLSDAGQGLVERVIPFALFGVAGLQLYLLMLTIILVVLIIAVLIGYIVRVAVIALLAISAPLALSCHAHPVTDPLARMWWRGLAGCLAIQVAQSMTFIAALKLFFAPGASLLGFPKPSQLGTTLAGLALFWILFKIPGWCLRSVLRSTPVSLNAPAPVRMLQSVAMWRLLNRAAPGLGALRPAGAGRGGGWGGGGGGRPRGGGSTPRGPRGGGGGGRPGRGPGAGGLLRPGGVAGFAVRRGRALLTGLRARATHVASGSGAAAGGQTTAQSAAARRGSTSSRPSRATGGPRSVIHPAQARHKRQLTLPIPAKRVPARPGRPTQLRLPIAAQRVPRTARALPGGVPRMGSSGPGVQPIVRPGGQPSVAAAPAATARPRRRPQQLALPVPAARVRKRPARPAQLRLPLEPTPSASGR</sequence>
<feature type="transmembrane region" description="Helical" evidence="2">
    <location>
        <begin position="86"/>
        <end position="110"/>
    </location>
</feature>
<keyword evidence="2" id="KW-0812">Transmembrane</keyword>
<gene>
    <name evidence="3" type="ORF">EOT10_03925</name>
</gene>
<evidence type="ECO:0000313" key="3">
    <source>
        <dbReference type="EMBL" id="RVU28998.1"/>
    </source>
</evidence>
<name>A0A437Q368_9ACTN</name>
<evidence type="ECO:0008006" key="5">
    <source>
        <dbReference type="Google" id="ProtNLM"/>
    </source>
</evidence>
<proteinExistence type="predicted"/>
<feature type="compositionally biased region" description="Low complexity" evidence="1">
    <location>
        <begin position="373"/>
        <end position="406"/>
    </location>
</feature>
<dbReference type="RefSeq" id="WP_127826584.1">
    <property type="nucleotide sequence ID" value="NZ_RZYA01000001.1"/>
</dbReference>
<keyword evidence="2" id="KW-1133">Transmembrane helix</keyword>
<dbReference type="Proteomes" id="UP000283128">
    <property type="component" value="Unassembled WGS sequence"/>
</dbReference>
<feature type="transmembrane region" description="Helical" evidence="2">
    <location>
        <begin position="130"/>
        <end position="160"/>
    </location>
</feature>
<feature type="region of interest" description="Disordered" evidence="1">
    <location>
        <begin position="373"/>
        <end position="417"/>
    </location>
</feature>
<evidence type="ECO:0000313" key="4">
    <source>
        <dbReference type="Proteomes" id="UP000283128"/>
    </source>
</evidence>
<feature type="transmembrane region" description="Helical" evidence="2">
    <location>
        <begin position="234"/>
        <end position="251"/>
    </location>
</feature>
<keyword evidence="4" id="KW-1185">Reference proteome</keyword>